<reference evidence="4" key="1">
    <citation type="journal article" date="2014" name="Int. J. Syst. Evol. Microbiol.">
        <title>Complete genome sequence of Corynebacterium casei LMG S-19264T (=DSM 44701T), isolated from a smear-ripened cheese.</title>
        <authorList>
            <consortium name="US DOE Joint Genome Institute (JGI-PGF)"/>
            <person name="Walter F."/>
            <person name="Albersmeier A."/>
            <person name="Kalinowski J."/>
            <person name="Ruckert C."/>
        </authorList>
    </citation>
    <scope>NUCLEOTIDE SEQUENCE</scope>
    <source>
        <strain evidence="4">JCM 1480</strain>
    </source>
</reference>
<feature type="transmembrane region" description="Helical" evidence="2">
    <location>
        <begin position="756"/>
        <end position="773"/>
    </location>
</feature>
<evidence type="ECO:0000256" key="1">
    <source>
        <dbReference type="SAM" id="MobiDB-lite"/>
    </source>
</evidence>
<keyword evidence="2" id="KW-0472">Membrane</keyword>
<keyword evidence="2" id="KW-0812">Transmembrane</keyword>
<feature type="region of interest" description="Disordered" evidence="1">
    <location>
        <begin position="58"/>
        <end position="133"/>
    </location>
</feature>
<dbReference type="AlphaFoldDB" id="A0A8H9GBD5"/>
<feature type="transmembrane region" description="Helical" evidence="2">
    <location>
        <begin position="565"/>
        <end position="588"/>
    </location>
</feature>
<dbReference type="Gene3D" id="2.60.40.10">
    <property type="entry name" value="Immunoglobulins"/>
    <property type="match status" value="3"/>
</dbReference>
<keyword evidence="2" id="KW-1133">Transmembrane helix</keyword>
<protein>
    <recommendedName>
        <fullName evidence="3">Bacterial Ig domain-containing protein</fullName>
    </recommendedName>
</protein>
<feature type="compositionally biased region" description="Low complexity" evidence="1">
    <location>
        <begin position="58"/>
        <end position="94"/>
    </location>
</feature>
<feature type="transmembrane region" description="Helical" evidence="2">
    <location>
        <begin position="721"/>
        <end position="749"/>
    </location>
</feature>
<accession>A0A8H9GBD5</accession>
<evidence type="ECO:0000259" key="3">
    <source>
        <dbReference type="Pfam" id="PF17936"/>
    </source>
</evidence>
<feature type="transmembrane region" description="Helical" evidence="2">
    <location>
        <begin position="692"/>
        <end position="709"/>
    </location>
</feature>
<feature type="transmembrane region" description="Helical" evidence="2">
    <location>
        <begin position="779"/>
        <end position="802"/>
    </location>
</feature>
<comment type="caution">
    <text evidence="4">The sequence shown here is derived from an EMBL/GenBank/DDBJ whole genome shotgun (WGS) entry which is preliminary data.</text>
</comment>
<evidence type="ECO:0000313" key="4">
    <source>
        <dbReference type="EMBL" id="GGK97779.1"/>
    </source>
</evidence>
<dbReference type="GO" id="GO:0005975">
    <property type="term" value="P:carbohydrate metabolic process"/>
    <property type="evidence" value="ECO:0007669"/>
    <property type="project" value="UniProtKB-ARBA"/>
</dbReference>
<feature type="compositionally biased region" description="Low complexity" evidence="1">
    <location>
        <begin position="464"/>
        <end position="474"/>
    </location>
</feature>
<feature type="transmembrane region" description="Helical" evidence="2">
    <location>
        <begin position="35"/>
        <end position="56"/>
    </location>
</feature>
<evidence type="ECO:0000313" key="5">
    <source>
        <dbReference type="Proteomes" id="UP000648535"/>
    </source>
</evidence>
<feature type="transmembrane region" description="Helical" evidence="2">
    <location>
        <begin position="512"/>
        <end position="537"/>
    </location>
</feature>
<dbReference type="InterPro" id="IPR013783">
    <property type="entry name" value="Ig-like_fold"/>
</dbReference>
<feature type="compositionally biased region" description="Low complexity" evidence="1">
    <location>
        <begin position="405"/>
        <end position="443"/>
    </location>
</feature>
<proteinExistence type="predicted"/>
<gene>
    <name evidence="4" type="ORF">GCM10009769_14930</name>
</gene>
<feature type="domain" description="Bacterial Ig" evidence="3">
    <location>
        <begin position="324"/>
        <end position="393"/>
    </location>
</feature>
<feature type="region of interest" description="Disordered" evidence="1">
    <location>
        <begin position="405"/>
        <end position="486"/>
    </location>
</feature>
<feature type="compositionally biased region" description="Pro residues" evidence="1">
    <location>
        <begin position="124"/>
        <end position="133"/>
    </location>
</feature>
<organism evidence="4 5">
    <name type="scientific">Curtobacterium luteum</name>
    <dbReference type="NCBI Taxonomy" id="33881"/>
    <lineage>
        <taxon>Bacteria</taxon>
        <taxon>Bacillati</taxon>
        <taxon>Actinomycetota</taxon>
        <taxon>Actinomycetes</taxon>
        <taxon>Micrococcales</taxon>
        <taxon>Microbacteriaceae</taxon>
        <taxon>Curtobacterium</taxon>
    </lineage>
</organism>
<sequence length="810" mass="79086">MGPVNTPGENVERAVGGDGPVRRPPTAAARRKRTVIVSTTLAVAAVLAGFVIAPAASAATTPSTATPGAGSATVGTTTARDAATAAQRSTTTADEGGGDGDFLPGATPDPSDTPTGPVFGHPTPTNPPSSTPPVAPTIADPGDITTGTARFHGTGTPGHHVRVASDRAVSCSTVVGRDGTWACLGTVTSGPAQVFTATDTDAQSLGSAAAPSSDVITPPTLATTGTSNGTVAGDGRAGARVTVSAAGSSAGWDATVGADGRWTVSLPRSVRDGRLELVASQTASTATGYRSDLRSAVSAPRTLTLDRTVPAAPRILDPGAGDRVRTQPLVVSGSGEPRAVVTVAVDRSPVCIATVSADGTWACSTARSVVRPGAHSLTALQRDAAGNTSRSSTPVAVVVTVASAGPTATTGSGTGTPGPITGAGTTTGAASGHGPDGSEPSGTGPAGGSSDGGHDGSTTGGAAAGSSGSGPNAGASGGRGLDWSGPAGDWSARTAYDQAVPTIQSVFSWRTVVIATAVATGFLVLIAAPLAVVAGVARGRIRSPFAALLGRNRPRTGRSGAEDALPTWVSVVSSVTIATLCTVLGTGISLEARYVRLAVAVAVGSALLTAAFVLATRWAAGHDRHLVGHRVSPVLVLAALVACALTRAGDLSPALVVGVVLVPTGRADLGTGPMRLGSEVAGRLRGATWRSAALLVLAVAGWGVHSVAGRGGFWTSLVSDVAITLCVGGLGAAVVSLLPFTGSAGAALLAGARGRYAALVLVATALAAAVYSGSTGTHVAPAARVVAVVLSIAAAVAARLWARADATAPS</sequence>
<dbReference type="EMBL" id="BMOI01000005">
    <property type="protein sequence ID" value="GGK97779.1"/>
    <property type="molecule type" value="Genomic_DNA"/>
</dbReference>
<dbReference type="InterPro" id="IPR041498">
    <property type="entry name" value="Big_6"/>
</dbReference>
<dbReference type="Proteomes" id="UP000648535">
    <property type="component" value="Unassembled WGS sequence"/>
</dbReference>
<feature type="region of interest" description="Disordered" evidence="1">
    <location>
        <begin position="1"/>
        <end position="32"/>
    </location>
</feature>
<feature type="transmembrane region" description="Helical" evidence="2">
    <location>
        <begin position="594"/>
        <end position="615"/>
    </location>
</feature>
<reference evidence="4" key="2">
    <citation type="submission" date="2020-09" db="EMBL/GenBank/DDBJ databases">
        <authorList>
            <person name="Sun Q."/>
            <person name="Ohkuma M."/>
        </authorList>
    </citation>
    <scope>NUCLEOTIDE SEQUENCE</scope>
    <source>
        <strain evidence="4">JCM 1480</strain>
    </source>
</reference>
<evidence type="ECO:0000256" key="2">
    <source>
        <dbReference type="SAM" id="Phobius"/>
    </source>
</evidence>
<dbReference type="Pfam" id="PF17936">
    <property type="entry name" value="Big_6"/>
    <property type="match status" value="1"/>
</dbReference>
<name>A0A8H9GBD5_9MICO</name>